<keyword evidence="6 10" id="KW-1278">Translocase</keyword>
<accession>A0A0X2NKG5</accession>
<comment type="subunit">
    <text evidence="10">Associates with subunits I, II and III to form cytochrome c oxidase.</text>
</comment>
<evidence type="ECO:0000256" key="1">
    <source>
        <dbReference type="ARBA" id="ARBA00002536"/>
    </source>
</evidence>
<comment type="catalytic activity">
    <reaction evidence="9 10">
        <text>4 Fe(II)-[cytochrome c] + O2 + 8 H(+)(in) = 4 Fe(III)-[cytochrome c] + 2 H2O + 4 H(+)(out)</text>
        <dbReference type="Rhea" id="RHEA:11436"/>
        <dbReference type="Rhea" id="RHEA-COMP:10350"/>
        <dbReference type="Rhea" id="RHEA-COMP:14399"/>
        <dbReference type="ChEBI" id="CHEBI:15377"/>
        <dbReference type="ChEBI" id="CHEBI:15378"/>
        <dbReference type="ChEBI" id="CHEBI:15379"/>
        <dbReference type="ChEBI" id="CHEBI:29033"/>
        <dbReference type="ChEBI" id="CHEBI:29034"/>
        <dbReference type="EC" id="7.1.1.9"/>
    </reaction>
</comment>
<comment type="similarity">
    <text evidence="3 10">Belongs to the cytochrome c oxidase bacterial subunit CtaF family.</text>
</comment>
<dbReference type="OrthoDB" id="5244617at2"/>
<evidence type="ECO:0000256" key="11">
    <source>
        <dbReference type="SAM" id="Phobius"/>
    </source>
</evidence>
<dbReference type="OMA" id="GTYFRFV"/>
<evidence type="ECO:0000256" key="2">
    <source>
        <dbReference type="ARBA" id="ARBA00004651"/>
    </source>
</evidence>
<name>A0A0X2NKG5_9CORY</name>
<dbReference type="EC" id="7.1.1.9" evidence="10"/>
<dbReference type="EMBL" id="BJNT01000006">
    <property type="protein sequence ID" value="GEC85710.1"/>
    <property type="molecule type" value="Genomic_DNA"/>
</dbReference>
<dbReference type="AlphaFoldDB" id="A0A0X2NKG5"/>
<evidence type="ECO:0000256" key="3">
    <source>
        <dbReference type="ARBA" id="ARBA00006870"/>
    </source>
</evidence>
<dbReference type="GeneID" id="82887164"/>
<reference evidence="13 15" key="3">
    <citation type="submission" date="2019-06" db="EMBL/GenBank/DDBJ databases">
        <title>Whole genome shotgun sequence of Corynebacterium variabile NBRC 15286.</title>
        <authorList>
            <person name="Hosoyama A."/>
            <person name="Uohara A."/>
            <person name="Ohji S."/>
            <person name="Ichikawa N."/>
        </authorList>
    </citation>
    <scope>NUCLEOTIDE SEQUENCE [LARGE SCALE GENOMIC DNA]</scope>
    <source>
        <strain evidence="13 15">NBRC 15286</strain>
    </source>
</reference>
<evidence type="ECO:0000313" key="13">
    <source>
        <dbReference type="EMBL" id="GEC85710.1"/>
    </source>
</evidence>
<dbReference type="GO" id="GO:0022900">
    <property type="term" value="P:electron transport chain"/>
    <property type="evidence" value="ECO:0007669"/>
    <property type="project" value="InterPro"/>
</dbReference>
<reference evidence="12" key="2">
    <citation type="submission" date="2015-11" db="EMBL/GenBank/DDBJ databases">
        <authorList>
            <person name="Zhang Y."/>
            <person name="Guo Z."/>
        </authorList>
    </citation>
    <scope>NUCLEOTIDE SEQUENCE [LARGE SCALE GENOMIC DNA]</scope>
    <source>
        <strain evidence="12">Mu292</strain>
    </source>
</reference>
<keyword evidence="14" id="KW-1185">Reference proteome</keyword>
<evidence type="ECO:0000313" key="12">
    <source>
        <dbReference type="EMBL" id="CUU65249.1"/>
    </source>
</evidence>
<proteinExistence type="inferred from homology"/>
<feature type="transmembrane region" description="Helical" evidence="11">
    <location>
        <begin position="40"/>
        <end position="62"/>
    </location>
</feature>
<feature type="transmembrane region" description="Helical" evidence="11">
    <location>
        <begin position="83"/>
        <end position="105"/>
    </location>
</feature>
<organism evidence="12 14">
    <name type="scientific">Corynebacterium variabile</name>
    <dbReference type="NCBI Taxonomy" id="1727"/>
    <lineage>
        <taxon>Bacteria</taxon>
        <taxon>Bacillati</taxon>
        <taxon>Actinomycetota</taxon>
        <taxon>Actinomycetes</taxon>
        <taxon>Mycobacteriales</taxon>
        <taxon>Corynebacteriaceae</taxon>
        <taxon>Corynebacterium</taxon>
    </lineage>
</organism>
<evidence type="ECO:0000256" key="4">
    <source>
        <dbReference type="ARBA" id="ARBA00022475"/>
    </source>
</evidence>
<keyword evidence="8 10" id="KW-0472">Membrane</keyword>
<dbReference type="PIRSF" id="PIRSF017385">
    <property type="entry name" value="CtaF"/>
    <property type="match status" value="1"/>
</dbReference>
<evidence type="ECO:0000313" key="15">
    <source>
        <dbReference type="Proteomes" id="UP000319986"/>
    </source>
</evidence>
<protein>
    <recommendedName>
        <fullName evidence="10">Cytochrome c oxidase polypeptide 4</fullName>
        <ecNumber evidence="10">7.1.1.9</ecNumber>
    </recommendedName>
    <alternativeName>
        <fullName evidence="10">Cytochrome aa3 subunit 4</fullName>
    </alternativeName>
    <alternativeName>
        <fullName evidence="10">Cytochrome c oxidase polypeptide IV</fullName>
    </alternativeName>
</protein>
<sequence>MRQTAKLMYGLAAFLVVLTVLYFFATSKLNDNGNGQGIEWAGGTGLVLATLLCLFLGGYFHLTNAKADIEPKDWEQAEIEDGAGVLGFFSASSGWPFLMAFAIMLMGYGIAFFHIWLILLGAVMLVWSTIMLNLQYGLPPEKD</sequence>
<evidence type="ECO:0000256" key="8">
    <source>
        <dbReference type="ARBA" id="ARBA00023136"/>
    </source>
</evidence>
<gene>
    <name evidence="13" type="primary">ctaF</name>
    <name evidence="13" type="ORF">CVA01_10240</name>
    <name evidence="12" type="ORF">CVAR292_00567</name>
</gene>
<evidence type="ECO:0000256" key="6">
    <source>
        <dbReference type="ARBA" id="ARBA00022967"/>
    </source>
</evidence>
<dbReference type="GO" id="GO:0004129">
    <property type="term" value="F:cytochrome-c oxidase activity"/>
    <property type="evidence" value="ECO:0007669"/>
    <property type="project" value="UniProtKB-EC"/>
</dbReference>
<feature type="transmembrane region" description="Helical" evidence="11">
    <location>
        <begin position="111"/>
        <end position="134"/>
    </location>
</feature>
<feature type="transmembrane region" description="Helical" evidence="11">
    <location>
        <begin position="7"/>
        <end position="25"/>
    </location>
</feature>
<evidence type="ECO:0000256" key="7">
    <source>
        <dbReference type="ARBA" id="ARBA00022989"/>
    </source>
</evidence>
<evidence type="ECO:0000313" key="14">
    <source>
        <dbReference type="Proteomes" id="UP000182498"/>
    </source>
</evidence>
<evidence type="ECO:0000256" key="10">
    <source>
        <dbReference type="PIRNR" id="PIRNR017385"/>
    </source>
</evidence>
<evidence type="ECO:0000256" key="9">
    <source>
        <dbReference type="ARBA" id="ARBA00047816"/>
    </source>
</evidence>
<keyword evidence="5 11" id="KW-0812">Transmembrane</keyword>
<dbReference type="EMBL" id="FAUH01000003">
    <property type="protein sequence ID" value="CUU65249.1"/>
    <property type="molecule type" value="Genomic_DNA"/>
</dbReference>
<dbReference type="InterPro" id="IPR021050">
    <property type="entry name" value="Cyt_c_oxidase_su4_actinobac"/>
</dbReference>
<comment type="function">
    <text evidence="1 10">Part of cytochrome c oxidase, its function is unknown.</text>
</comment>
<keyword evidence="4 10" id="KW-1003">Cell membrane</keyword>
<keyword evidence="7 11" id="KW-1133">Transmembrane helix</keyword>
<dbReference type="Proteomes" id="UP000319986">
    <property type="component" value="Unassembled WGS sequence"/>
</dbReference>
<reference evidence="14" key="1">
    <citation type="submission" date="2015-11" db="EMBL/GenBank/DDBJ databases">
        <authorList>
            <person name="Dugat-Bony E."/>
        </authorList>
    </citation>
    <scope>NUCLEOTIDE SEQUENCE [LARGE SCALE GENOMIC DNA]</scope>
    <source>
        <strain evidence="14">Mu292</strain>
    </source>
</reference>
<dbReference type="RefSeq" id="WP_014009672.1">
    <property type="nucleotide sequence ID" value="NZ_BJNT01000006.1"/>
</dbReference>
<dbReference type="GO" id="GO:0005886">
    <property type="term" value="C:plasma membrane"/>
    <property type="evidence" value="ECO:0007669"/>
    <property type="project" value="UniProtKB-SubCell"/>
</dbReference>
<dbReference type="Pfam" id="PF12270">
    <property type="entry name" value="Cyt_c_ox_IV"/>
    <property type="match status" value="1"/>
</dbReference>
<dbReference type="Proteomes" id="UP000182498">
    <property type="component" value="Unassembled WGS sequence"/>
</dbReference>
<comment type="subcellular location">
    <subcellularLocation>
        <location evidence="2">Cell membrane</location>
        <topology evidence="2">Multi-pass membrane protein</topology>
    </subcellularLocation>
</comment>
<evidence type="ECO:0000256" key="5">
    <source>
        <dbReference type="ARBA" id="ARBA00022692"/>
    </source>
</evidence>